<dbReference type="STRING" id="1795632.TH606_04095"/>
<reference evidence="4 5" key="1">
    <citation type="submission" date="2016-02" db="EMBL/GenBank/DDBJ databases">
        <title>Draft genome sequence of Thermodesulfatator sp. S606.</title>
        <authorList>
            <person name="Lai Q."/>
            <person name="Cao J."/>
            <person name="Dupont S."/>
            <person name="Shao Z."/>
            <person name="Jebbar M."/>
            <person name="Alain K."/>
        </authorList>
    </citation>
    <scope>NUCLEOTIDE SEQUENCE [LARGE SCALE GENOMIC DNA]</scope>
    <source>
        <strain evidence="4 5">S606</strain>
    </source>
</reference>
<feature type="domain" description="Response regulatory" evidence="3">
    <location>
        <begin position="5"/>
        <end position="118"/>
    </location>
</feature>
<dbReference type="InterPro" id="IPR001789">
    <property type="entry name" value="Sig_transdc_resp-reg_receiver"/>
</dbReference>
<organism evidence="4 5">
    <name type="scientific">Thermodesulfatator autotrophicus</name>
    <dbReference type="NCBI Taxonomy" id="1795632"/>
    <lineage>
        <taxon>Bacteria</taxon>
        <taxon>Pseudomonadati</taxon>
        <taxon>Thermodesulfobacteriota</taxon>
        <taxon>Thermodesulfobacteria</taxon>
        <taxon>Thermodesulfobacteriales</taxon>
        <taxon>Thermodesulfatatoraceae</taxon>
        <taxon>Thermodesulfatator</taxon>
    </lineage>
</organism>
<accession>A0A177E803</accession>
<evidence type="ECO:0000256" key="2">
    <source>
        <dbReference type="PROSITE-ProRule" id="PRU00169"/>
    </source>
</evidence>
<keyword evidence="1 2" id="KW-0597">Phosphoprotein</keyword>
<dbReference type="CDD" id="cd00156">
    <property type="entry name" value="REC"/>
    <property type="match status" value="1"/>
</dbReference>
<dbReference type="SUPFAM" id="SSF52172">
    <property type="entry name" value="CheY-like"/>
    <property type="match status" value="1"/>
</dbReference>
<evidence type="ECO:0000313" key="4">
    <source>
        <dbReference type="EMBL" id="OAG28025.1"/>
    </source>
</evidence>
<dbReference type="OrthoDB" id="9796655at2"/>
<dbReference type="Pfam" id="PF00072">
    <property type="entry name" value="Response_reg"/>
    <property type="match status" value="1"/>
</dbReference>
<dbReference type="GO" id="GO:0000160">
    <property type="term" value="P:phosphorelay signal transduction system"/>
    <property type="evidence" value="ECO:0007669"/>
    <property type="project" value="InterPro"/>
</dbReference>
<keyword evidence="5" id="KW-1185">Reference proteome</keyword>
<dbReference type="Gene3D" id="3.40.50.2300">
    <property type="match status" value="1"/>
</dbReference>
<feature type="modified residue" description="4-aspartylphosphate" evidence="2">
    <location>
        <position position="54"/>
    </location>
</feature>
<sequence>MEKKRVLIVEDDTGVREVLAEFFSLLEFEVHQAGNSQEAVKLINNEEFSIYLLDIKLPQIDGLELARYIRKITDKPIIFLTGLINDHTKTLAEEFTNSYYLRKPVTFEMLKNILEELGVA</sequence>
<dbReference type="PROSITE" id="PS50110">
    <property type="entry name" value="RESPONSE_REGULATORY"/>
    <property type="match status" value="1"/>
</dbReference>
<evidence type="ECO:0000256" key="1">
    <source>
        <dbReference type="ARBA" id="ARBA00022553"/>
    </source>
</evidence>
<dbReference type="PANTHER" id="PTHR44591:SF23">
    <property type="entry name" value="CHEY SUBFAMILY"/>
    <property type="match status" value="1"/>
</dbReference>
<dbReference type="SMART" id="SM00448">
    <property type="entry name" value="REC"/>
    <property type="match status" value="1"/>
</dbReference>
<evidence type="ECO:0000259" key="3">
    <source>
        <dbReference type="PROSITE" id="PS50110"/>
    </source>
</evidence>
<evidence type="ECO:0000313" key="5">
    <source>
        <dbReference type="Proteomes" id="UP000076964"/>
    </source>
</evidence>
<dbReference type="RefSeq" id="WP_068541522.1">
    <property type="nucleotide sequence ID" value="NZ_LSFI01000015.1"/>
</dbReference>
<proteinExistence type="predicted"/>
<dbReference type="InterPro" id="IPR050595">
    <property type="entry name" value="Bact_response_regulator"/>
</dbReference>
<comment type="caution">
    <text evidence="4">The sequence shown here is derived from an EMBL/GenBank/DDBJ whole genome shotgun (WGS) entry which is preliminary data.</text>
</comment>
<name>A0A177E803_9BACT</name>
<dbReference type="PANTHER" id="PTHR44591">
    <property type="entry name" value="STRESS RESPONSE REGULATOR PROTEIN 1"/>
    <property type="match status" value="1"/>
</dbReference>
<dbReference type="Proteomes" id="UP000076964">
    <property type="component" value="Unassembled WGS sequence"/>
</dbReference>
<dbReference type="InterPro" id="IPR011006">
    <property type="entry name" value="CheY-like_superfamily"/>
</dbReference>
<dbReference type="EMBL" id="LSFI01000015">
    <property type="protein sequence ID" value="OAG28025.1"/>
    <property type="molecule type" value="Genomic_DNA"/>
</dbReference>
<dbReference type="AlphaFoldDB" id="A0A177E803"/>
<gene>
    <name evidence="4" type="ORF">TH606_04095</name>
</gene>
<protein>
    <recommendedName>
        <fullName evidence="3">Response regulatory domain-containing protein</fullName>
    </recommendedName>
</protein>